<protein>
    <submittedName>
        <fullName evidence="1">Uncharacterized protein</fullName>
    </submittedName>
</protein>
<dbReference type="Proteomes" id="UP000204195">
    <property type="component" value="Segment"/>
</dbReference>
<evidence type="ECO:0000313" key="1">
    <source>
        <dbReference type="EMBL" id="AFL47546.1"/>
    </source>
</evidence>
<accession>I3WVM6</accession>
<dbReference type="GeneID" id="13164995"/>
<keyword evidence="2" id="KW-1185">Reference proteome</keyword>
<dbReference type="KEGG" id="vg:13164995"/>
<organism evidence="1 2">
    <name type="scientific">Acinetobacter phage ZZ1</name>
    <dbReference type="NCBI Taxonomy" id="1049283"/>
    <lineage>
        <taxon>Viruses</taxon>
        <taxon>Duplodnaviria</taxon>
        <taxon>Heunggongvirae</taxon>
        <taxon>Uroviricota</taxon>
        <taxon>Caudoviricetes</taxon>
        <taxon>Pantevenvirales</taxon>
        <taxon>Straboviridae</taxon>
        <taxon>Twarogvirinae</taxon>
        <taxon>Zedzedvirus</taxon>
        <taxon>Zedzedvirus zz1</taxon>
    </lineage>
</organism>
<proteinExistence type="predicted"/>
<reference evidence="1 2" key="1">
    <citation type="journal article" date="2012" name="BMC Microbiol.">
        <title>Isolation and characterization of ZZ1, a novel lytic phage that infects Acinetobacter baumannii clinical isolates.</title>
        <authorList>
            <person name="Jin J."/>
            <person name="Li Z.J."/>
            <person name="Wang S.W."/>
            <person name="Wang S.M."/>
            <person name="Huang D.H."/>
            <person name="Li Y.H."/>
            <person name="Ma Y.Y."/>
            <person name="Wang J."/>
            <person name="Liu F."/>
            <person name="Chen X.D."/>
            <person name="Li G.X."/>
            <person name="Wang X.T."/>
            <person name="Wang Z.Q."/>
            <person name="Zhao G.Q."/>
        </authorList>
    </citation>
    <scope>NUCLEOTIDE SEQUENCE [LARGE SCALE GENOMIC DNA]</scope>
</reference>
<gene>
    <name evidence="1" type="ORF">ZZ1p0069</name>
</gene>
<dbReference type="EMBL" id="HQ698922">
    <property type="protein sequence ID" value="AFL47546.1"/>
    <property type="molecule type" value="Genomic_DNA"/>
</dbReference>
<sequence>MQIKKYVTPECDQSITIHGKGEVQVHSAFLNDVNGTPITAMGFIIKDGVPQEPVYHAKGCKKWCT</sequence>
<dbReference type="RefSeq" id="YP_006488909.1">
    <property type="nucleotide sequence ID" value="NC_018087.3"/>
</dbReference>
<name>I3WVM6_9CAUD</name>
<evidence type="ECO:0000313" key="2">
    <source>
        <dbReference type="Proteomes" id="UP000204195"/>
    </source>
</evidence>